<name>A0A0L6JJ58_9FIRM</name>
<dbReference type="Gene3D" id="3.40.630.30">
    <property type="match status" value="1"/>
</dbReference>
<evidence type="ECO:0000259" key="1">
    <source>
        <dbReference type="PROSITE" id="PS51186"/>
    </source>
</evidence>
<dbReference type="PANTHER" id="PTHR43415">
    <property type="entry name" value="SPERMIDINE N(1)-ACETYLTRANSFERASE"/>
    <property type="match status" value="1"/>
</dbReference>
<organism evidence="2 3">
    <name type="scientific">Pseudobacteroides cellulosolvens ATCC 35603 = DSM 2933</name>
    <dbReference type="NCBI Taxonomy" id="398512"/>
    <lineage>
        <taxon>Bacteria</taxon>
        <taxon>Bacillati</taxon>
        <taxon>Bacillota</taxon>
        <taxon>Clostridia</taxon>
        <taxon>Eubacteriales</taxon>
        <taxon>Oscillospiraceae</taxon>
        <taxon>Pseudobacteroides</taxon>
    </lineage>
</organism>
<dbReference type="RefSeq" id="WP_036940669.1">
    <property type="nucleotide sequence ID" value="NZ_JQKC01000013.1"/>
</dbReference>
<keyword evidence="2" id="KW-0808">Transferase</keyword>
<dbReference type="InterPro" id="IPR000182">
    <property type="entry name" value="GNAT_dom"/>
</dbReference>
<dbReference type="GO" id="GO:0016747">
    <property type="term" value="F:acyltransferase activity, transferring groups other than amino-acyl groups"/>
    <property type="evidence" value="ECO:0007669"/>
    <property type="project" value="InterPro"/>
</dbReference>
<dbReference type="EMBL" id="LGTC01000001">
    <property type="protein sequence ID" value="KNY25911.1"/>
    <property type="molecule type" value="Genomic_DNA"/>
</dbReference>
<evidence type="ECO:0000313" key="2">
    <source>
        <dbReference type="EMBL" id="KNY25911.1"/>
    </source>
</evidence>
<dbReference type="OrthoDB" id="9795206at2"/>
<gene>
    <name evidence="2" type="ORF">Bccel_1171</name>
</gene>
<keyword evidence="3" id="KW-1185">Reference proteome</keyword>
<dbReference type="Pfam" id="PF13302">
    <property type="entry name" value="Acetyltransf_3"/>
    <property type="match status" value="1"/>
</dbReference>
<evidence type="ECO:0000313" key="3">
    <source>
        <dbReference type="Proteomes" id="UP000036923"/>
    </source>
</evidence>
<dbReference type="eggNOG" id="COG1670">
    <property type="taxonomic scope" value="Bacteria"/>
</dbReference>
<sequence>MVRLELLDKTDFGHIVKWFETNNEDFLVQWAGPTYQYPLTVQQMEEHYKNGFNGADSDTYLYKIIETDSNEFIGSIQLCKIDKVNLCAVVGRFIIGVEGMRGKGFGKSALNGLVRIGFEDFGLKKLHLKVFDRNENAIKCYQKVGFIIVKHMSDVYKANDGFWGEYDMSICCESWRESK</sequence>
<reference evidence="3" key="1">
    <citation type="submission" date="2015-07" db="EMBL/GenBank/DDBJ databases">
        <title>Near-Complete Genome Sequence of the Cellulolytic Bacterium Bacteroides (Pseudobacteroides) cellulosolvens ATCC 35603.</title>
        <authorList>
            <person name="Dassa B."/>
            <person name="Utturkar S.M."/>
            <person name="Klingeman D.M."/>
            <person name="Hurt R.A."/>
            <person name="Keller M."/>
            <person name="Xu J."/>
            <person name="Reddy Y.H.K."/>
            <person name="Borovok I."/>
            <person name="Grinberg I.R."/>
            <person name="Lamed R."/>
            <person name="Zhivin O."/>
            <person name="Bayer E.A."/>
            <person name="Brown S.D."/>
        </authorList>
    </citation>
    <scope>NUCLEOTIDE SEQUENCE [LARGE SCALE GENOMIC DNA]</scope>
    <source>
        <strain evidence="3">DSM 2933</strain>
    </source>
</reference>
<dbReference type="STRING" id="398512.Bccel_1171"/>
<dbReference type="Proteomes" id="UP000036923">
    <property type="component" value="Unassembled WGS sequence"/>
</dbReference>
<accession>A0A0L6JJ58</accession>
<feature type="domain" description="N-acetyltransferase" evidence="1">
    <location>
        <begin position="2"/>
        <end position="169"/>
    </location>
</feature>
<dbReference type="InterPro" id="IPR016181">
    <property type="entry name" value="Acyl_CoA_acyltransferase"/>
</dbReference>
<dbReference type="AlphaFoldDB" id="A0A0L6JJ58"/>
<dbReference type="PROSITE" id="PS51186">
    <property type="entry name" value="GNAT"/>
    <property type="match status" value="1"/>
</dbReference>
<dbReference type="PANTHER" id="PTHR43415:SF5">
    <property type="entry name" value="ACETYLTRANSFERASE"/>
    <property type="match status" value="1"/>
</dbReference>
<protein>
    <submittedName>
        <fullName evidence="2">GCN5-related N-acetyltransferase</fullName>
    </submittedName>
</protein>
<comment type="caution">
    <text evidence="2">The sequence shown here is derived from an EMBL/GenBank/DDBJ whole genome shotgun (WGS) entry which is preliminary data.</text>
</comment>
<dbReference type="SUPFAM" id="SSF55729">
    <property type="entry name" value="Acyl-CoA N-acyltransferases (Nat)"/>
    <property type="match status" value="1"/>
</dbReference>
<proteinExistence type="predicted"/>